<reference evidence="2" key="1">
    <citation type="journal article" date="2016" name="G3 (Bethesda)">
        <title>First Draft Assembly and Annotation of the Genome of a California Endemic Oak Quercus lobata Nee (Fagaceae).</title>
        <authorList>
            <person name="Sork V.L."/>
            <person name="Fitz-Gibbon S.T."/>
            <person name="Puiu D."/>
            <person name="Crepeau M."/>
            <person name="Gugger P.F."/>
            <person name="Sherman R."/>
            <person name="Stevens K."/>
            <person name="Langley C.H."/>
            <person name="Pellegrini M."/>
            <person name="Salzberg S.L."/>
        </authorList>
    </citation>
    <scope>NUCLEOTIDE SEQUENCE [LARGE SCALE GENOMIC DNA]</scope>
    <source>
        <strain evidence="2">cv. SW786</strain>
    </source>
</reference>
<dbReference type="Gramene" id="QL02p064982:mrna">
    <property type="protein sequence ID" value="QL02p064982:mrna"/>
    <property type="gene ID" value="QL02p064982"/>
</dbReference>
<dbReference type="Proteomes" id="UP000594261">
    <property type="component" value="Chromosome 2"/>
</dbReference>
<sequence>MLSRGTEGENLGVKATGAWVFLKLSSLFVKIHRWVLVRMSLNCKLSGLNGRLPNCSKLKKAKEPLHRSNSVRKWRRKLLFFFCLLVSVVLK</sequence>
<protein>
    <submittedName>
        <fullName evidence="1">Uncharacterized protein</fullName>
    </submittedName>
</protein>
<dbReference type="InParanoid" id="A0A7N2KYD4"/>
<dbReference type="AlphaFoldDB" id="A0A7N2KYD4"/>
<evidence type="ECO:0000313" key="2">
    <source>
        <dbReference type="Proteomes" id="UP000594261"/>
    </source>
</evidence>
<proteinExistence type="predicted"/>
<name>A0A7N2KYD4_QUELO</name>
<organism evidence="1 2">
    <name type="scientific">Quercus lobata</name>
    <name type="common">Valley oak</name>
    <dbReference type="NCBI Taxonomy" id="97700"/>
    <lineage>
        <taxon>Eukaryota</taxon>
        <taxon>Viridiplantae</taxon>
        <taxon>Streptophyta</taxon>
        <taxon>Embryophyta</taxon>
        <taxon>Tracheophyta</taxon>
        <taxon>Spermatophyta</taxon>
        <taxon>Magnoliopsida</taxon>
        <taxon>eudicotyledons</taxon>
        <taxon>Gunneridae</taxon>
        <taxon>Pentapetalae</taxon>
        <taxon>rosids</taxon>
        <taxon>fabids</taxon>
        <taxon>Fagales</taxon>
        <taxon>Fagaceae</taxon>
        <taxon>Quercus</taxon>
    </lineage>
</organism>
<accession>A0A7N2KYD4</accession>
<evidence type="ECO:0000313" key="1">
    <source>
        <dbReference type="EnsemblPlants" id="QL02p064982:mrna"/>
    </source>
</evidence>
<reference evidence="1" key="2">
    <citation type="submission" date="2021-01" db="UniProtKB">
        <authorList>
            <consortium name="EnsemblPlants"/>
        </authorList>
    </citation>
    <scope>IDENTIFICATION</scope>
</reference>
<keyword evidence="2" id="KW-1185">Reference proteome</keyword>
<dbReference type="EnsemblPlants" id="QL02p064982:mrna">
    <property type="protein sequence ID" value="QL02p064982:mrna"/>
    <property type="gene ID" value="QL02p064982"/>
</dbReference>